<dbReference type="GO" id="GO:0005829">
    <property type="term" value="C:cytosol"/>
    <property type="evidence" value="ECO:0007669"/>
    <property type="project" value="TreeGrafter"/>
</dbReference>
<dbReference type="InterPro" id="IPR011978">
    <property type="entry name" value="YgfB-like"/>
</dbReference>
<dbReference type="Proteomes" id="UP000199058">
    <property type="component" value="Unassembled WGS sequence"/>
</dbReference>
<evidence type="ECO:0000256" key="1">
    <source>
        <dbReference type="ARBA" id="ARBA00038308"/>
    </source>
</evidence>
<dbReference type="Gene3D" id="1.20.120.740">
    <property type="entry name" value="YgfB uncharacterised protein family UPF0149, PF03695"/>
    <property type="match status" value="1"/>
</dbReference>
<proteinExistence type="inferred from homology"/>
<dbReference type="PANTHER" id="PTHR37528:SF1">
    <property type="entry name" value="UPF0149 PROTEIN YGFB"/>
    <property type="match status" value="1"/>
</dbReference>
<gene>
    <name evidence="2" type="ORF">SAMN05660443_2260</name>
</gene>
<comment type="similarity">
    <text evidence="1">Belongs to the UPF0149 family.</text>
</comment>
<dbReference type="OrthoDB" id="9783391at2"/>
<keyword evidence="3" id="KW-1185">Reference proteome</keyword>
<name>A0A1I1I8F3_9GAMM</name>
<dbReference type="Pfam" id="PF03695">
    <property type="entry name" value="UPF0149"/>
    <property type="match status" value="1"/>
</dbReference>
<protein>
    <recommendedName>
        <fullName evidence="4">YecA family protein</fullName>
    </recommendedName>
</protein>
<dbReference type="RefSeq" id="WP_091963552.1">
    <property type="nucleotide sequence ID" value="NZ_FOLH01000004.1"/>
</dbReference>
<dbReference type="SUPFAM" id="SSF101327">
    <property type="entry name" value="YgfB-like"/>
    <property type="match status" value="1"/>
</dbReference>
<evidence type="ECO:0008006" key="4">
    <source>
        <dbReference type="Google" id="ProtNLM"/>
    </source>
</evidence>
<reference evidence="2 3" key="1">
    <citation type="submission" date="2016-10" db="EMBL/GenBank/DDBJ databases">
        <authorList>
            <person name="de Groot N.N."/>
        </authorList>
    </citation>
    <scope>NUCLEOTIDE SEQUENCE [LARGE SCALE GENOMIC DNA]</scope>
    <source>
        <strain evidence="2 3">DSM 18438</strain>
    </source>
</reference>
<accession>A0A1I1I8F3</accession>
<dbReference type="AlphaFoldDB" id="A0A1I1I8F3"/>
<dbReference type="PANTHER" id="PTHR37528">
    <property type="entry name" value="UPF0149 PROTEIN YGFB"/>
    <property type="match status" value="1"/>
</dbReference>
<dbReference type="EMBL" id="FOLH01000004">
    <property type="protein sequence ID" value="SFC32331.1"/>
    <property type="molecule type" value="Genomic_DNA"/>
</dbReference>
<dbReference type="InterPro" id="IPR036255">
    <property type="entry name" value="YgfB-like_sf"/>
</dbReference>
<sequence>MSSDAEKNLPVCFETLADLCLKYRCFQSPSLFHGVLTGQLCGQDKLPREQWLLLFTQLLGEQVNLPEQDRKLALELLDQTLEQLGSGQMDFEPLLPDELYEVEERFAALIKWLQGFLKSLKAAQIDQEKLSQEAKEGLSDLEKIVEAGDLTPAANEENEKDLHELSEFVRLVAMMLYLELHPGRPQVEKPQSGSSLH</sequence>
<evidence type="ECO:0000313" key="2">
    <source>
        <dbReference type="EMBL" id="SFC32331.1"/>
    </source>
</evidence>
<evidence type="ECO:0000313" key="3">
    <source>
        <dbReference type="Proteomes" id="UP000199058"/>
    </source>
</evidence>
<dbReference type="STRING" id="1122252.SAMN05660443_2260"/>
<organism evidence="2 3">
    <name type="scientific">Marinospirillum celere</name>
    <dbReference type="NCBI Taxonomy" id="1122252"/>
    <lineage>
        <taxon>Bacteria</taxon>
        <taxon>Pseudomonadati</taxon>
        <taxon>Pseudomonadota</taxon>
        <taxon>Gammaproteobacteria</taxon>
        <taxon>Oceanospirillales</taxon>
        <taxon>Oceanospirillaceae</taxon>
        <taxon>Marinospirillum</taxon>
    </lineage>
</organism>